<sequence length="90" mass="9764">MSPTMAPKVNKGKGVTSFNPWKQEVKGNSRGTNGGCKHSTTTTKALWTSLGHGSWAAFEKSFSNDDATYEKQARVDSDLEFDDGDDSEMG</sequence>
<reference evidence="2 3" key="1">
    <citation type="journal article" date="2021" name="BMC Genomics">
        <title>Datura genome reveals duplications of psychoactive alkaloid biosynthetic genes and high mutation rate following tissue culture.</title>
        <authorList>
            <person name="Rajewski A."/>
            <person name="Carter-House D."/>
            <person name="Stajich J."/>
            <person name="Litt A."/>
        </authorList>
    </citation>
    <scope>NUCLEOTIDE SEQUENCE [LARGE SCALE GENOMIC DNA]</scope>
    <source>
        <strain evidence="2">AR-01</strain>
    </source>
</reference>
<evidence type="ECO:0000256" key="1">
    <source>
        <dbReference type="SAM" id="MobiDB-lite"/>
    </source>
</evidence>
<comment type="caution">
    <text evidence="2">The sequence shown here is derived from an EMBL/GenBank/DDBJ whole genome shotgun (WGS) entry which is preliminary data.</text>
</comment>
<evidence type="ECO:0000313" key="3">
    <source>
        <dbReference type="Proteomes" id="UP000823775"/>
    </source>
</evidence>
<name>A0ABS8VJQ7_DATST</name>
<feature type="region of interest" description="Disordered" evidence="1">
    <location>
        <begin position="1"/>
        <end position="40"/>
    </location>
</feature>
<dbReference type="EMBL" id="JACEIK010004980">
    <property type="protein sequence ID" value="MCD9646954.1"/>
    <property type="molecule type" value="Genomic_DNA"/>
</dbReference>
<dbReference type="Proteomes" id="UP000823775">
    <property type="component" value="Unassembled WGS sequence"/>
</dbReference>
<gene>
    <name evidence="2" type="ORF">HAX54_037219</name>
</gene>
<proteinExistence type="predicted"/>
<keyword evidence="3" id="KW-1185">Reference proteome</keyword>
<organism evidence="2 3">
    <name type="scientific">Datura stramonium</name>
    <name type="common">Jimsonweed</name>
    <name type="synonym">Common thornapple</name>
    <dbReference type="NCBI Taxonomy" id="4076"/>
    <lineage>
        <taxon>Eukaryota</taxon>
        <taxon>Viridiplantae</taxon>
        <taxon>Streptophyta</taxon>
        <taxon>Embryophyta</taxon>
        <taxon>Tracheophyta</taxon>
        <taxon>Spermatophyta</taxon>
        <taxon>Magnoliopsida</taxon>
        <taxon>eudicotyledons</taxon>
        <taxon>Gunneridae</taxon>
        <taxon>Pentapetalae</taxon>
        <taxon>asterids</taxon>
        <taxon>lamiids</taxon>
        <taxon>Solanales</taxon>
        <taxon>Solanaceae</taxon>
        <taxon>Solanoideae</taxon>
        <taxon>Datureae</taxon>
        <taxon>Datura</taxon>
    </lineage>
</organism>
<accession>A0ABS8VJQ7</accession>
<evidence type="ECO:0000313" key="2">
    <source>
        <dbReference type="EMBL" id="MCD9646954.1"/>
    </source>
</evidence>
<protein>
    <submittedName>
        <fullName evidence="2">Uncharacterized protein</fullName>
    </submittedName>
</protein>